<evidence type="ECO:0000259" key="4">
    <source>
        <dbReference type="Pfam" id="PF01555"/>
    </source>
</evidence>
<keyword evidence="2 5" id="KW-0489">Methyltransferase</keyword>
<name>A0A8B0LP61_9VIRU</name>
<dbReference type="GO" id="GO:0008170">
    <property type="term" value="F:N-methyltransferase activity"/>
    <property type="evidence" value="ECO:0007669"/>
    <property type="project" value="InterPro"/>
</dbReference>
<comment type="similarity">
    <text evidence="1">Belongs to the N(4)/N(6)-methyltransferase family.</text>
</comment>
<dbReference type="InterPro" id="IPR002052">
    <property type="entry name" value="DNA_methylase_N6_adenine_CS"/>
</dbReference>
<dbReference type="SUPFAM" id="SSF53335">
    <property type="entry name" value="S-adenosyl-L-methionine-dependent methyltransferases"/>
    <property type="match status" value="1"/>
</dbReference>
<dbReference type="GO" id="GO:0003677">
    <property type="term" value="F:DNA binding"/>
    <property type="evidence" value="ECO:0007669"/>
    <property type="project" value="InterPro"/>
</dbReference>
<dbReference type="Gene3D" id="3.40.50.150">
    <property type="entry name" value="Vaccinia Virus protein VP39"/>
    <property type="match status" value="1"/>
</dbReference>
<evidence type="ECO:0000256" key="1">
    <source>
        <dbReference type="ARBA" id="ARBA00006594"/>
    </source>
</evidence>
<reference evidence="5" key="2">
    <citation type="submission" date="2021-01" db="EMBL/GenBank/DDBJ databases">
        <authorList>
            <person name="Rahlff J."/>
        </authorList>
    </citation>
    <scope>NUCLEOTIDE SEQUENCE</scope>
</reference>
<evidence type="ECO:0000256" key="3">
    <source>
        <dbReference type="ARBA" id="ARBA00022679"/>
    </source>
</evidence>
<dbReference type="InterPro" id="IPR002941">
    <property type="entry name" value="DNA_methylase_N4/N6"/>
</dbReference>
<protein>
    <submittedName>
        <fullName evidence="5">DNA methylase N-4/N-6</fullName>
    </submittedName>
</protein>
<evidence type="ECO:0000256" key="2">
    <source>
        <dbReference type="ARBA" id="ARBA00022603"/>
    </source>
</evidence>
<sequence length="306" mass="35541">MLDLNKIYCQDCFEFLDEIDNNVADLAIIDPPYGMKKGVWDNFKTYNDYLFFTRKWIDKLIPKIKESGSFYFFNTAYNSAYILQYLNEKKIKVRNWIVWNIPNGLAGFSKKNYSNRHETILFFTKSDNYIFNFDDIRVPYFEGGRKKSNREIEGKIGQYNLLGALCGNDWKDNYISNFDDIRVPYSEGGQKKSNREIKGKIWQYNPLGALCGNVWKFSNESSSCRNTLNGKKQFLPHPCMKNLDLIMRIIKASSNENDLVLDCFAGIGTILVAAKNLHRNFIGCDSNLGYVEIANKYLQTGSYHFK</sequence>
<dbReference type="EMBL" id="MW522971">
    <property type="protein sequence ID" value="QTW05510.1"/>
    <property type="molecule type" value="Genomic_DNA"/>
</dbReference>
<accession>A0A8B0LP61</accession>
<evidence type="ECO:0000313" key="5">
    <source>
        <dbReference type="EMBL" id="QTW05510.1"/>
    </source>
</evidence>
<reference evidence="5" key="1">
    <citation type="journal article" date="2021" name="Nat. Commun.">
        <title>Lytic archaeal viruses infect abundant primary producers in Earth's crust.</title>
        <authorList>
            <person name="Rahlff J."/>
            <person name="Turzynski V."/>
            <person name="Esser S.P."/>
            <person name="Monsees I."/>
            <person name="Bornemann T.L.V."/>
            <person name="Figueroa-Gonzalez P.A."/>
            <person name="Schulz F."/>
            <person name="Woyke T."/>
            <person name="Klingl A."/>
            <person name="Moraru C."/>
            <person name="Probst A.J."/>
        </authorList>
    </citation>
    <scope>NUCLEOTIDE SEQUENCE</scope>
</reference>
<organism evidence="5">
    <name type="scientific">uncultured archaeal virus</name>
    <dbReference type="NCBI Taxonomy" id="1960247"/>
    <lineage>
        <taxon>Viruses</taxon>
        <taxon>environmental samples</taxon>
    </lineage>
</organism>
<feature type="domain" description="DNA methylase N-4/N-6" evidence="4">
    <location>
        <begin position="25"/>
        <end position="296"/>
    </location>
</feature>
<dbReference type="PRINTS" id="PR00508">
    <property type="entry name" value="S21N4MTFRASE"/>
</dbReference>
<dbReference type="GO" id="GO:0032259">
    <property type="term" value="P:methylation"/>
    <property type="evidence" value="ECO:0007669"/>
    <property type="project" value="UniProtKB-KW"/>
</dbReference>
<dbReference type="InterPro" id="IPR029063">
    <property type="entry name" value="SAM-dependent_MTases_sf"/>
</dbReference>
<keyword evidence="3" id="KW-0808">Transferase</keyword>
<proteinExistence type="inferred from homology"/>
<dbReference type="PROSITE" id="PS00092">
    <property type="entry name" value="N6_MTASE"/>
    <property type="match status" value="1"/>
</dbReference>
<dbReference type="Pfam" id="PF01555">
    <property type="entry name" value="N6_N4_Mtase"/>
    <property type="match status" value="1"/>
</dbReference>
<dbReference type="InterPro" id="IPR001091">
    <property type="entry name" value="RM_Methyltransferase"/>
</dbReference>